<sequence length="223" mass="25712">MNSAALTLRPARDEDVPDIIRLIDDAALWLRGQGTSQWARPWPNEAERRRRIERGIELSKETDEDGPKAVTWLVIDDEGRPVATTYITRVPDRLLWTDEELKVKTVYLHRLVIDRDHAGAQLGERLIQWVGEWGRVNWGAEVIRIDVWADNVRLHEYYLKRDFAYMDEVLLQADGTERPDPRLPMHVYPSGVVLHRPLKAVEHWPWVLGLRPDVGLVLGIPGG</sequence>
<evidence type="ECO:0000259" key="1">
    <source>
        <dbReference type="PROSITE" id="PS51186"/>
    </source>
</evidence>
<protein>
    <submittedName>
        <fullName evidence="2">GNAT family N-acetyltransferase</fullName>
    </submittedName>
</protein>
<dbReference type="AlphaFoldDB" id="A0A3M2MB21"/>
<dbReference type="Proteomes" id="UP000282674">
    <property type="component" value="Unassembled WGS sequence"/>
</dbReference>
<dbReference type="InterPro" id="IPR000182">
    <property type="entry name" value="GNAT_dom"/>
</dbReference>
<dbReference type="CDD" id="cd04301">
    <property type="entry name" value="NAT_SF"/>
    <property type="match status" value="1"/>
</dbReference>
<proteinExistence type="predicted"/>
<accession>A0A3M2MB21</accession>
<dbReference type="OrthoDB" id="4095657at2"/>
<reference evidence="2 3" key="1">
    <citation type="submission" date="2018-10" db="EMBL/GenBank/DDBJ databases">
        <title>Isolation from soil.</title>
        <authorList>
            <person name="Hu J."/>
        </authorList>
    </citation>
    <scope>NUCLEOTIDE SEQUENCE [LARGE SCALE GENOMIC DNA]</scope>
    <source>
        <strain evidence="2 3">NEAU-Ht49</strain>
    </source>
</reference>
<organism evidence="2 3">
    <name type="scientific">Actinomadura harenae</name>
    <dbReference type="NCBI Taxonomy" id="2483351"/>
    <lineage>
        <taxon>Bacteria</taxon>
        <taxon>Bacillati</taxon>
        <taxon>Actinomycetota</taxon>
        <taxon>Actinomycetes</taxon>
        <taxon>Streptosporangiales</taxon>
        <taxon>Thermomonosporaceae</taxon>
        <taxon>Actinomadura</taxon>
    </lineage>
</organism>
<comment type="caution">
    <text evidence="2">The sequence shown here is derived from an EMBL/GenBank/DDBJ whole genome shotgun (WGS) entry which is preliminary data.</text>
</comment>
<evidence type="ECO:0000313" key="3">
    <source>
        <dbReference type="Proteomes" id="UP000282674"/>
    </source>
</evidence>
<dbReference type="Pfam" id="PF00583">
    <property type="entry name" value="Acetyltransf_1"/>
    <property type="match status" value="1"/>
</dbReference>
<keyword evidence="2" id="KW-0808">Transferase</keyword>
<dbReference type="PROSITE" id="PS51186">
    <property type="entry name" value="GNAT"/>
    <property type="match status" value="1"/>
</dbReference>
<dbReference type="Gene3D" id="3.40.630.30">
    <property type="match status" value="1"/>
</dbReference>
<dbReference type="InterPro" id="IPR016181">
    <property type="entry name" value="Acyl_CoA_acyltransferase"/>
</dbReference>
<name>A0A3M2MB21_9ACTN</name>
<dbReference type="SUPFAM" id="SSF55729">
    <property type="entry name" value="Acyl-CoA N-acyltransferases (Nat)"/>
    <property type="match status" value="1"/>
</dbReference>
<dbReference type="GO" id="GO:0016747">
    <property type="term" value="F:acyltransferase activity, transferring groups other than amino-acyl groups"/>
    <property type="evidence" value="ECO:0007669"/>
    <property type="project" value="InterPro"/>
</dbReference>
<dbReference type="RefSeq" id="WP_122193111.1">
    <property type="nucleotide sequence ID" value="NZ_JBHSKC010000001.1"/>
</dbReference>
<keyword evidence="3" id="KW-1185">Reference proteome</keyword>
<dbReference type="EMBL" id="RFFG01000006">
    <property type="protein sequence ID" value="RMI46984.1"/>
    <property type="molecule type" value="Genomic_DNA"/>
</dbReference>
<evidence type="ECO:0000313" key="2">
    <source>
        <dbReference type="EMBL" id="RMI46984.1"/>
    </source>
</evidence>
<gene>
    <name evidence="2" type="ORF">EBO15_05020</name>
</gene>
<feature type="domain" description="N-acetyltransferase" evidence="1">
    <location>
        <begin position="6"/>
        <end position="199"/>
    </location>
</feature>